<comment type="caution">
    <text evidence="2">The sequence shown here is derived from an EMBL/GenBank/DDBJ whole genome shotgun (WGS) entry which is preliminary data.</text>
</comment>
<gene>
    <name evidence="2" type="ORF">RJ640_010622</name>
</gene>
<proteinExistence type="predicted"/>
<sequence>MVDMVLGYLGVWGVGLVGVDGRDGLWITGVDFCFLFRCYFTVLIFILPILEGVAAVVPHEADWGVGVGELEGAVVVGEGVAVGVGDGDVLEEGEVHDAVGDGEGRELDDVDGDLRVFRFEEKEVINDDDSDSQEEQEDRGHYARGKVGCTAGLRSVRLGREMFDRPGGKAGGRRRGRCRTGRACPGCAGGQAGGRRSGSRRRCSRRQAPAPCIGTASLQSEDEADRGHYARVFVEIHIVIQKRGVDFTVPAGKNPTQRQIEAGHTMEKGGGFASWACEDRRSVSSNSRTRYVATTELWNLRSVLKSCAISRKSLWKGSLRISNSVLF</sequence>
<dbReference type="AlphaFoldDB" id="A0AA88UJX5"/>
<feature type="region of interest" description="Disordered" evidence="1">
    <location>
        <begin position="125"/>
        <end position="144"/>
    </location>
</feature>
<accession>A0AA88UJX5</accession>
<protein>
    <submittedName>
        <fullName evidence="2">Uncharacterized protein</fullName>
    </submittedName>
</protein>
<dbReference type="Proteomes" id="UP001187471">
    <property type="component" value="Unassembled WGS sequence"/>
</dbReference>
<name>A0AA88UJX5_9ASTE</name>
<reference evidence="2" key="1">
    <citation type="submission" date="2022-12" db="EMBL/GenBank/DDBJ databases">
        <title>Draft genome assemblies for two species of Escallonia (Escalloniales).</title>
        <authorList>
            <person name="Chanderbali A."/>
            <person name="Dervinis C."/>
            <person name="Anghel I."/>
            <person name="Soltis D."/>
            <person name="Soltis P."/>
            <person name="Zapata F."/>
        </authorList>
    </citation>
    <scope>NUCLEOTIDE SEQUENCE</scope>
    <source>
        <strain evidence="2">UCBG92.1500</strain>
        <tissue evidence="2">Leaf</tissue>
    </source>
</reference>
<feature type="compositionally biased region" description="Acidic residues" evidence="1">
    <location>
        <begin position="126"/>
        <end position="137"/>
    </location>
</feature>
<organism evidence="2 3">
    <name type="scientific">Escallonia rubra</name>
    <dbReference type="NCBI Taxonomy" id="112253"/>
    <lineage>
        <taxon>Eukaryota</taxon>
        <taxon>Viridiplantae</taxon>
        <taxon>Streptophyta</taxon>
        <taxon>Embryophyta</taxon>
        <taxon>Tracheophyta</taxon>
        <taxon>Spermatophyta</taxon>
        <taxon>Magnoliopsida</taxon>
        <taxon>eudicotyledons</taxon>
        <taxon>Gunneridae</taxon>
        <taxon>Pentapetalae</taxon>
        <taxon>asterids</taxon>
        <taxon>campanulids</taxon>
        <taxon>Escalloniales</taxon>
        <taxon>Escalloniaceae</taxon>
        <taxon>Escallonia</taxon>
    </lineage>
</organism>
<dbReference type="EMBL" id="JAVXUO010000933">
    <property type="protein sequence ID" value="KAK2987840.1"/>
    <property type="molecule type" value="Genomic_DNA"/>
</dbReference>
<keyword evidence="3" id="KW-1185">Reference proteome</keyword>
<evidence type="ECO:0000313" key="2">
    <source>
        <dbReference type="EMBL" id="KAK2987840.1"/>
    </source>
</evidence>
<evidence type="ECO:0000256" key="1">
    <source>
        <dbReference type="SAM" id="MobiDB-lite"/>
    </source>
</evidence>
<evidence type="ECO:0000313" key="3">
    <source>
        <dbReference type="Proteomes" id="UP001187471"/>
    </source>
</evidence>